<keyword evidence="1" id="KW-1133">Transmembrane helix</keyword>
<evidence type="ECO:0000256" key="1">
    <source>
        <dbReference type="SAM" id="Phobius"/>
    </source>
</evidence>
<feature type="transmembrane region" description="Helical" evidence="1">
    <location>
        <begin position="6"/>
        <end position="23"/>
    </location>
</feature>
<feature type="transmembrane region" description="Helical" evidence="1">
    <location>
        <begin position="87"/>
        <end position="110"/>
    </location>
</feature>
<evidence type="ECO:0000313" key="2">
    <source>
        <dbReference type="EMBL" id="KGN94671.1"/>
    </source>
</evidence>
<keyword evidence="1" id="KW-0812">Transmembrane</keyword>
<sequence>MLQSIVHYTLHFIAPLRLAYIFFPKQWKRAYMAMFLTMLVDLDHLFAIPIFDPNRCSIGFHPLHSYWAIVVYLVMCFLPYKRWGLPWWLRAVGIGLLFHMITDFQDYYLWRYLYSLV</sequence>
<keyword evidence="1" id="KW-0472">Membrane</keyword>
<comment type="caution">
    <text evidence="2">The sequence shown here is derived from an EMBL/GenBank/DDBJ whole genome shotgun (WGS) entry which is preliminary data.</text>
</comment>
<dbReference type="InterPro" id="IPR046125">
    <property type="entry name" value="DUF6122"/>
</dbReference>
<evidence type="ECO:0000313" key="3">
    <source>
        <dbReference type="Proteomes" id="UP000030136"/>
    </source>
</evidence>
<name>A0AB34PGG0_9PORP</name>
<dbReference type="Pfam" id="PF19617">
    <property type="entry name" value="DUF6122"/>
    <property type="match status" value="1"/>
</dbReference>
<organism evidence="2 3">
    <name type="scientific">Porphyromonas crevioricanis</name>
    <dbReference type="NCBI Taxonomy" id="393921"/>
    <lineage>
        <taxon>Bacteria</taxon>
        <taxon>Pseudomonadati</taxon>
        <taxon>Bacteroidota</taxon>
        <taxon>Bacteroidia</taxon>
        <taxon>Bacteroidales</taxon>
        <taxon>Porphyromonadaceae</taxon>
        <taxon>Porphyromonas</taxon>
    </lineage>
</organism>
<reference evidence="2 3" key="1">
    <citation type="submission" date="2014-08" db="EMBL/GenBank/DDBJ databases">
        <title>Porphyromonas crevioricanis strain:COT-253_OH1447 Genome sequencing.</title>
        <authorList>
            <person name="Wallis C."/>
            <person name="Deusch O."/>
            <person name="O'Flynn C."/>
            <person name="Davis I."/>
            <person name="Jospin G."/>
            <person name="Darling A.E."/>
            <person name="Coil D.A."/>
            <person name="Alexiev A."/>
            <person name="Horsfall A."/>
            <person name="Kirkwood N."/>
            <person name="Harris S."/>
            <person name="Eisen J.A."/>
        </authorList>
    </citation>
    <scope>NUCLEOTIDE SEQUENCE [LARGE SCALE GENOMIC DNA]</scope>
    <source>
        <strain evidence="3">COT-253 OH1447</strain>
    </source>
</reference>
<dbReference type="Proteomes" id="UP000030136">
    <property type="component" value="Unassembled WGS sequence"/>
</dbReference>
<feature type="transmembrane region" description="Helical" evidence="1">
    <location>
        <begin position="30"/>
        <end position="51"/>
    </location>
</feature>
<dbReference type="RefSeq" id="WP_023938598.1">
    <property type="nucleotide sequence ID" value="NZ_FUXH01000001.1"/>
</dbReference>
<proteinExistence type="predicted"/>
<dbReference type="EMBL" id="JQJC01000015">
    <property type="protein sequence ID" value="KGN94671.1"/>
    <property type="molecule type" value="Genomic_DNA"/>
</dbReference>
<dbReference type="AlphaFoldDB" id="A0AB34PGG0"/>
<protein>
    <submittedName>
        <fullName evidence="2">Membrane protein</fullName>
    </submittedName>
</protein>
<accession>A0AB34PGG0</accession>
<feature type="transmembrane region" description="Helical" evidence="1">
    <location>
        <begin position="63"/>
        <end position="80"/>
    </location>
</feature>
<gene>
    <name evidence="2" type="ORF">HQ38_05700</name>
</gene>